<dbReference type="SUPFAM" id="SSF57774">
    <property type="entry name" value="Microbial and mitochondrial ADK, insert 'zinc finger' domain"/>
    <property type="match status" value="1"/>
</dbReference>
<dbReference type="InterPro" id="IPR003593">
    <property type="entry name" value="AAA+_ATPase"/>
</dbReference>
<comment type="similarity">
    <text evidence="1 5">Belongs to the adenylate kinase family.</text>
</comment>
<dbReference type="SUPFAM" id="SSF52540">
    <property type="entry name" value="P-loop containing nucleoside triphosphate hydrolases"/>
    <property type="match status" value="2"/>
</dbReference>
<feature type="domain" description="AAA+ ATPase" evidence="6">
    <location>
        <begin position="56"/>
        <end position="185"/>
    </location>
</feature>
<dbReference type="CDD" id="cd01428">
    <property type="entry name" value="ADK"/>
    <property type="match status" value="2"/>
</dbReference>
<accession>A0A7J5ZV52</accession>
<dbReference type="PANTHER" id="PTHR23359">
    <property type="entry name" value="NUCLEOTIDE KINASE"/>
    <property type="match status" value="1"/>
</dbReference>
<keyword evidence="4 5" id="KW-0418">Kinase</keyword>
<dbReference type="GO" id="GO:0004017">
    <property type="term" value="F:AMP kinase activity"/>
    <property type="evidence" value="ECO:0007669"/>
    <property type="project" value="InterPro"/>
</dbReference>
<dbReference type="SMART" id="SM00382">
    <property type="entry name" value="AAA"/>
    <property type="match status" value="2"/>
</dbReference>
<dbReference type="InterPro" id="IPR027417">
    <property type="entry name" value="P-loop_NTPase"/>
</dbReference>
<dbReference type="InterPro" id="IPR036193">
    <property type="entry name" value="ADK_active_lid_dom_sf"/>
</dbReference>
<gene>
    <name evidence="7" type="ORF">AMELA_G00237610</name>
</gene>
<evidence type="ECO:0000256" key="1">
    <source>
        <dbReference type="ARBA" id="ARBA00007220"/>
    </source>
</evidence>
<dbReference type="HAMAP" id="MF_00235">
    <property type="entry name" value="Adenylate_kinase_Adk"/>
    <property type="match status" value="1"/>
</dbReference>
<evidence type="ECO:0000259" key="6">
    <source>
        <dbReference type="SMART" id="SM00382"/>
    </source>
</evidence>
<organism evidence="7 8">
    <name type="scientific">Ameiurus melas</name>
    <name type="common">Black bullhead</name>
    <name type="synonym">Silurus melas</name>
    <dbReference type="NCBI Taxonomy" id="219545"/>
    <lineage>
        <taxon>Eukaryota</taxon>
        <taxon>Metazoa</taxon>
        <taxon>Chordata</taxon>
        <taxon>Craniata</taxon>
        <taxon>Vertebrata</taxon>
        <taxon>Euteleostomi</taxon>
        <taxon>Actinopterygii</taxon>
        <taxon>Neopterygii</taxon>
        <taxon>Teleostei</taxon>
        <taxon>Ostariophysi</taxon>
        <taxon>Siluriformes</taxon>
        <taxon>Ictaluridae</taxon>
        <taxon>Ameiurus</taxon>
    </lineage>
</organism>
<evidence type="ECO:0000313" key="7">
    <source>
        <dbReference type="EMBL" id="KAF4074273.1"/>
    </source>
</evidence>
<dbReference type="Gene3D" id="1.20.890.10">
    <property type="entry name" value="cAMP-dependent protein kinase regulatory subunit, dimerization-anchoring domain"/>
    <property type="match status" value="1"/>
</dbReference>
<evidence type="ECO:0000256" key="4">
    <source>
        <dbReference type="ARBA" id="ARBA00022777"/>
    </source>
</evidence>
<proteinExistence type="inferred from homology"/>
<dbReference type="AlphaFoldDB" id="A0A7J5ZV52"/>
<feature type="domain" description="AAA+ ATPase" evidence="6">
    <location>
        <begin position="267"/>
        <end position="439"/>
    </location>
</feature>
<evidence type="ECO:0000313" key="8">
    <source>
        <dbReference type="Proteomes" id="UP000593565"/>
    </source>
</evidence>
<name>A0A7J5ZV52_AMEME</name>
<protein>
    <recommendedName>
        <fullName evidence="6">AAA+ ATPase domain-containing protein</fullName>
    </recommendedName>
</protein>
<evidence type="ECO:0000256" key="5">
    <source>
        <dbReference type="RuleBase" id="RU003330"/>
    </source>
</evidence>
<evidence type="ECO:0000256" key="2">
    <source>
        <dbReference type="ARBA" id="ARBA00022679"/>
    </source>
</evidence>
<dbReference type="Pfam" id="PF00406">
    <property type="entry name" value="ADK"/>
    <property type="match status" value="2"/>
</dbReference>
<dbReference type="GO" id="GO:0005524">
    <property type="term" value="F:ATP binding"/>
    <property type="evidence" value="ECO:0007669"/>
    <property type="project" value="InterPro"/>
</dbReference>
<dbReference type="SUPFAM" id="SSF47391">
    <property type="entry name" value="Dimerization-anchoring domain of cAMP-dependent PK regulatory subunit"/>
    <property type="match status" value="1"/>
</dbReference>
<dbReference type="CDD" id="cd22979">
    <property type="entry name" value="DD_AK8"/>
    <property type="match status" value="1"/>
</dbReference>
<dbReference type="EMBL" id="JAAGNN010000022">
    <property type="protein sequence ID" value="KAF4074273.1"/>
    <property type="molecule type" value="Genomic_DNA"/>
</dbReference>
<dbReference type="Proteomes" id="UP000593565">
    <property type="component" value="Unassembled WGS sequence"/>
</dbReference>
<sequence>MDATVKPLRIPPEMSVYAEKHEIFDLIQALVRNLVIDKPEDPIQYLIRLLKRESVEVPRVLILGPPASGKTTVAKKLCECIGAVHITSSSILKDDTELVRATRQYTEEGQEIPQDLWIKLIEERLSKADCVRRGWMLEAIPKSREEALCLQASGITPEHVVMLQGRDDVLTERSLGKRIDPVTGDVYHLTFMSPESAEVAQRLEKPDCIMAEEEIACELQAYYREVQGLQSTYRNCLKIIDADQPHVDVFAHALSYVLSRHHSDAPHTPRILLVGPPGCGKSLQASLLAQKYSLVDICCGELLKAVAADESSMGELIKPFLESGRRVPDNMVLQILTERLSRLDCTTRGWVLHGFPQDVEQAERLQESNFLPSRVFFLEMSDSIALERLTLRSTDPVTGERYHSLYNPAPGVRVQARLQCNPKDTEFEVCKRLKEYRSHAAALLAFYPQAVLVSAEQQPHTVFECLESGMVGRPSKPLPELNIQALSGSSDKRRRRTAQRIVGGSCRLWTFTLTRAGPGSARIAIRSTDNLTVRPVV</sequence>
<keyword evidence="3" id="KW-0547">Nucleotide-binding</keyword>
<dbReference type="InterPro" id="IPR000850">
    <property type="entry name" value="Adenylat/UMP-CMP_kin"/>
</dbReference>
<keyword evidence="2 5" id="KW-0808">Transferase</keyword>
<dbReference type="PRINTS" id="PR00094">
    <property type="entry name" value="ADENYLTKNASE"/>
</dbReference>
<dbReference type="Gene3D" id="3.40.50.300">
    <property type="entry name" value="P-loop containing nucleotide triphosphate hydrolases"/>
    <property type="match status" value="2"/>
</dbReference>
<evidence type="ECO:0000256" key="3">
    <source>
        <dbReference type="ARBA" id="ARBA00022741"/>
    </source>
</evidence>
<reference evidence="7 8" key="1">
    <citation type="submission" date="2020-02" db="EMBL/GenBank/DDBJ databases">
        <title>A chromosome-scale genome assembly of the black bullhead catfish (Ameiurus melas).</title>
        <authorList>
            <person name="Wen M."/>
            <person name="Zham M."/>
            <person name="Cabau C."/>
            <person name="Klopp C."/>
            <person name="Donnadieu C."/>
            <person name="Roques C."/>
            <person name="Bouchez O."/>
            <person name="Lampietro C."/>
            <person name="Jouanno E."/>
            <person name="Herpin A."/>
            <person name="Louis A."/>
            <person name="Berthelot C."/>
            <person name="Parey E."/>
            <person name="Roest-Crollius H."/>
            <person name="Braasch I."/>
            <person name="Postlethwait J."/>
            <person name="Robinson-Rechavi M."/>
            <person name="Echchiki A."/>
            <person name="Begum T."/>
            <person name="Montfort J."/>
            <person name="Schartl M."/>
            <person name="Bobe J."/>
            <person name="Guiguen Y."/>
        </authorList>
    </citation>
    <scope>NUCLEOTIDE SEQUENCE [LARGE SCALE GENOMIC DNA]</scope>
    <source>
        <strain evidence="7">M_S1</strain>
        <tissue evidence="7">Blood</tissue>
    </source>
</reference>
<comment type="caution">
    <text evidence="7">The sequence shown here is derived from an EMBL/GenBank/DDBJ whole genome shotgun (WGS) entry which is preliminary data.</text>
</comment>
<keyword evidence="8" id="KW-1185">Reference proteome</keyword>